<dbReference type="AlphaFoldDB" id="A0A7S0R0Q0"/>
<evidence type="ECO:0000256" key="3">
    <source>
        <dbReference type="SAM" id="MobiDB-lite"/>
    </source>
</evidence>
<evidence type="ECO:0000313" key="5">
    <source>
        <dbReference type="EMBL" id="CAD8661298.1"/>
    </source>
</evidence>
<name>A0A7S0R0Q0_9CHLO</name>
<dbReference type="SUPFAM" id="SSF46785">
    <property type="entry name" value="Winged helix' DNA-binding domain"/>
    <property type="match status" value="1"/>
</dbReference>
<feature type="compositionally biased region" description="Basic and acidic residues" evidence="3">
    <location>
        <begin position="1"/>
        <end position="10"/>
    </location>
</feature>
<dbReference type="GO" id="GO:0030234">
    <property type="term" value="F:enzyme regulator activity"/>
    <property type="evidence" value="ECO:0007669"/>
    <property type="project" value="InterPro"/>
</dbReference>
<proteinExistence type="inferred from homology"/>
<evidence type="ECO:0000259" key="4">
    <source>
        <dbReference type="PROSITE" id="PS50250"/>
    </source>
</evidence>
<dbReference type="InterPro" id="IPR057985">
    <property type="entry name" value="TPR_PSMD3_N"/>
</dbReference>
<dbReference type="EMBL" id="HBFA01013030">
    <property type="protein sequence ID" value="CAD8661298.1"/>
    <property type="molecule type" value="Transcribed_RNA"/>
</dbReference>
<dbReference type="InterPro" id="IPR013586">
    <property type="entry name" value="PSMD3_C"/>
</dbReference>
<dbReference type="InterPro" id="IPR050756">
    <property type="entry name" value="CSN3"/>
</dbReference>
<dbReference type="PANTHER" id="PTHR10758:SF2">
    <property type="entry name" value="26S PROTEASOME NON-ATPASE REGULATORY SUBUNIT 3"/>
    <property type="match status" value="1"/>
</dbReference>
<dbReference type="SMART" id="SM00088">
    <property type="entry name" value="PINT"/>
    <property type="match status" value="1"/>
</dbReference>
<organism evidence="5">
    <name type="scientific">Pyramimonas obovata</name>
    <dbReference type="NCBI Taxonomy" id="1411642"/>
    <lineage>
        <taxon>Eukaryota</taxon>
        <taxon>Viridiplantae</taxon>
        <taxon>Chlorophyta</taxon>
        <taxon>Pyramimonadophyceae</taxon>
        <taxon>Pyramimonadales</taxon>
        <taxon>Pyramimonadaceae</taxon>
        <taxon>Pyramimonas</taxon>
        <taxon>Pyramimonas incertae sedis</taxon>
    </lineage>
</organism>
<dbReference type="PROSITE" id="PS50250">
    <property type="entry name" value="PCI"/>
    <property type="match status" value="1"/>
</dbReference>
<evidence type="ECO:0000256" key="1">
    <source>
        <dbReference type="ARBA" id="ARBA00007912"/>
    </source>
</evidence>
<dbReference type="Gene3D" id="1.25.40.570">
    <property type="match status" value="1"/>
</dbReference>
<keyword evidence="2" id="KW-0647">Proteasome</keyword>
<evidence type="ECO:0000256" key="2">
    <source>
        <dbReference type="ARBA" id="ARBA00022942"/>
    </source>
</evidence>
<comment type="similarity">
    <text evidence="1">Belongs to the proteasome subunit S3 family.</text>
</comment>
<accession>A0A7S0R0Q0</accession>
<dbReference type="GO" id="GO:0006511">
    <property type="term" value="P:ubiquitin-dependent protein catabolic process"/>
    <property type="evidence" value="ECO:0007669"/>
    <property type="project" value="TreeGrafter"/>
</dbReference>
<dbReference type="InterPro" id="IPR036390">
    <property type="entry name" value="WH_DNA-bd_sf"/>
</dbReference>
<dbReference type="Pfam" id="PF08375">
    <property type="entry name" value="Rpn3_C"/>
    <property type="match status" value="1"/>
</dbReference>
<feature type="domain" description="PCI" evidence="4">
    <location>
        <begin position="237"/>
        <end position="415"/>
    </location>
</feature>
<dbReference type="GO" id="GO:0042176">
    <property type="term" value="P:regulation of protein catabolic process"/>
    <property type="evidence" value="ECO:0007669"/>
    <property type="project" value="InterPro"/>
</dbReference>
<dbReference type="Pfam" id="PF01399">
    <property type="entry name" value="PCI"/>
    <property type="match status" value="1"/>
</dbReference>
<dbReference type="GO" id="GO:0008541">
    <property type="term" value="C:proteasome regulatory particle, lid subcomplex"/>
    <property type="evidence" value="ECO:0007669"/>
    <property type="project" value="TreeGrafter"/>
</dbReference>
<dbReference type="PANTHER" id="PTHR10758">
    <property type="entry name" value="26S PROTEASOME NON-ATPASE REGULATORY SUBUNIT 3/COP9 SIGNALOSOME COMPLEX SUBUNIT 3"/>
    <property type="match status" value="1"/>
</dbReference>
<sequence length="483" mass="54712">MTDTDMKDAVVEAPATSGKDAVPEEPDVPTQLKKSVTILEKAVSQKEPRLMGRALRMMGQFRKKLTAPIIDTLLKETLPDGVALKQTLVDAVGADSMAVEGTASKPKEEVIIETEIYCVLVTVLFLIDQKQYETAKAITTAAVKRLDAFNRRSLDILAARIYYYFSWSHECTNSLEDIRSKLLGLLRTATLRHDSLGQEVLLNLLLRNYLHYNLYDMAEKLRSKTEMPESRSNQQYCRYLYYLGRIRAIQLEYTGAKDCLLQASRKAPQAALGFRIEVFKWNVLVRLLLGEIPDRASFRQTGLTKPLQPYFELTRAVRIGDLALFKTVVDKYNATFQKDKTLNLINRLRRNVIRTGLRRINLAYSRISLDDIASKLGLGQTDDAACLVAKAIRDGGIDATLDHVEKCMMSKEVVDIYSTQEPQAAFHSRISFCLDTYNEAVCAMRYPPDAHKKGLESAEARRERLQQEQELAKHIAEEEDGDF</sequence>
<reference evidence="5" key="1">
    <citation type="submission" date="2021-01" db="EMBL/GenBank/DDBJ databases">
        <authorList>
            <person name="Corre E."/>
            <person name="Pelletier E."/>
            <person name="Niang G."/>
            <person name="Scheremetjew M."/>
            <person name="Finn R."/>
            <person name="Kale V."/>
            <person name="Holt S."/>
            <person name="Cochrane G."/>
            <person name="Meng A."/>
            <person name="Brown T."/>
            <person name="Cohen L."/>
        </authorList>
    </citation>
    <scope>NUCLEOTIDE SEQUENCE</scope>
    <source>
        <strain evidence="5">CCMP722</strain>
    </source>
</reference>
<feature type="region of interest" description="Disordered" evidence="3">
    <location>
        <begin position="1"/>
        <end position="30"/>
    </location>
</feature>
<dbReference type="SMART" id="SM00753">
    <property type="entry name" value="PAM"/>
    <property type="match status" value="1"/>
</dbReference>
<dbReference type="InterPro" id="IPR000717">
    <property type="entry name" value="PCI_dom"/>
</dbReference>
<gene>
    <name evidence="5" type="ORF">POBO1169_LOCUS6783</name>
</gene>
<dbReference type="Pfam" id="PF25573">
    <property type="entry name" value="TPR_PSMD3_N"/>
    <property type="match status" value="1"/>
</dbReference>
<protein>
    <recommendedName>
        <fullName evidence="4">PCI domain-containing protein</fullName>
    </recommendedName>
</protein>